<reference evidence="4" key="1">
    <citation type="submission" date="2021-01" db="EMBL/GenBank/DDBJ databases">
        <title>Chromosome-level genome assembly of a human fungal pathogen reveals clustering of transcriptionally co-regulated genes.</title>
        <authorList>
            <person name="Voorhies M."/>
            <person name="Cohen S."/>
            <person name="Shea T.P."/>
            <person name="Petrus S."/>
            <person name="Munoz J.F."/>
            <person name="Poplawski S."/>
            <person name="Goldman W.E."/>
            <person name="Michael T."/>
            <person name="Cuomo C.A."/>
            <person name="Sil A."/>
            <person name="Beyhan S."/>
        </authorList>
    </citation>
    <scope>NUCLEOTIDE SEQUENCE</scope>
    <source>
        <strain evidence="4">H88</strain>
    </source>
</reference>
<feature type="compositionally biased region" description="Basic and acidic residues" evidence="2">
    <location>
        <begin position="587"/>
        <end position="599"/>
    </location>
</feature>
<evidence type="ECO:0000256" key="2">
    <source>
        <dbReference type="SAM" id="MobiDB-lite"/>
    </source>
</evidence>
<evidence type="ECO:0000256" key="1">
    <source>
        <dbReference type="ARBA" id="ARBA00007920"/>
    </source>
</evidence>
<protein>
    <recommendedName>
        <fullName evidence="3">DUF676 domain-containing protein</fullName>
    </recommendedName>
</protein>
<name>A0A8A1L9W0_AJEC8</name>
<feature type="compositionally biased region" description="Low complexity" evidence="2">
    <location>
        <begin position="603"/>
        <end position="614"/>
    </location>
</feature>
<dbReference type="InterPro" id="IPR029058">
    <property type="entry name" value="AB_hydrolase_fold"/>
</dbReference>
<comment type="similarity">
    <text evidence="1">Belongs to the putative lipase ROG1 family.</text>
</comment>
<dbReference type="Proteomes" id="UP000663419">
    <property type="component" value="Chromosome 2"/>
</dbReference>
<gene>
    <name evidence="4" type="ORF">I7I53_06464</name>
</gene>
<feature type="domain" description="DUF676" evidence="3">
    <location>
        <begin position="173"/>
        <end position="308"/>
    </location>
</feature>
<dbReference type="EMBL" id="CP069103">
    <property type="protein sequence ID" value="QSS51208.1"/>
    <property type="molecule type" value="Genomic_DNA"/>
</dbReference>
<dbReference type="PANTHER" id="PTHR47842:SF3">
    <property type="entry name" value="DUF676 DOMAIN-CONTAINING PROTEIN"/>
    <property type="match status" value="1"/>
</dbReference>
<dbReference type="AlphaFoldDB" id="A0A8A1L9W0"/>
<sequence>MSQPATTNHLLPSHERHRFQQSQLCIEIVWIKWFSMSHVELGRLSSVSQSMAVSFLCLCIYNIQHSLAPWAKSNCIDKSTFLLLKMSEQIVQRPASPGGSADFNIPITMHRADTIHLTPYSAPLPNVDDDHDAQVERKGRSPTRSRVKEDNRSPSMQSLLPVYSNRDGRRTLLLIYIHGFVGSDTSFKKFPAHVHNLLTVMLSESHVVHSKIYPRYKTRKAIELVRDDLSYWLCPHESPDTDIVLVGHSLGGILAAEIALLGPADSQGPEMFKHRIMGTINLDVPFLGLHHRVITTGFGSLFRSKIKKKDPRNQPFPVDSSIMKPSISSPDDPNFDPLFPNDTRLTERSQLDGAFNFILKNSSQLVDAIKKYISSHVEFSLCIADYSGLKRRYRRLRELEDVDDCSPRQDGSGRSYRRIRFINYYTASTGKTKYPASGSTGNNAPNTSVLDGRSASTAPTSPSELGHVISLSVDPRTPTEEKTGNSVALSQAKNEEEISTEIHQLVVEHTHSAPENSHTILAEDTYLDFPPQPRRPPEFDPTSYVSKALLKEAQKDHSRQMKAYEKAVKEREKKIKAVHKLTSKQELAAEKEQMQRNKEPLFPTSSPTNHSHSPQANGVLLDGNNEVESTRKVKKDRKFCALPPRETNGERDPLWVRVYMEGVDEVTAHQSLFVSRNAAYDRLVGDVAARIEGWVQDDLTTQVLKNALEEKE</sequence>
<proteinExistence type="inferred from homology"/>
<evidence type="ECO:0000259" key="3">
    <source>
        <dbReference type="Pfam" id="PF05057"/>
    </source>
</evidence>
<dbReference type="VEuPathDB" id="FungiDB:I7I53_06464"/>
<dbReference type="SUPFAM" id="SSF53474">
    <property type="entry name" value="alpha/beta-Hydrolases"/>
    <property type="match status" value="1"/>
</dbReference>
<feature type="region of interest" description="Disordered" evidence="2">
    <location>
        <begin position="124"/>
        <end position="160"/>
    </location>
</feature>
<evidence type="ECO:0000313" key="4">
    <source>
        <dbReference type="EMBL" id="QSS51208.1"/>
    </source>
</evidence>
<feature type="region of interest" description="Disordered" evidence="2">
    <location>
        <begin position="308"/>
        <end position="335"/>
    </location>
</feature>
<dbReference type="PANTHER" id="PTHR47842">
    <property type="entry name" value="EXPRESSED PROTEIN"/>
    <property type="match status" value="1"/>
</dbReference>
<dbReference type="Gene3D" id="3.40.50.1820">
    <property type="entry name" value="alpha/beta hydrolase"/>
    <property type="match status" value="1"/>
</dbReference>
<feature type="region of interest" description="Disordered" evidence="2">
    <location>
        <begin position="432"/>
        <end position="494"/>
    </location>
</feature>
<dbReference type="InterPro" id="IPR007751">
    <property type="entry name" value="DUF676_lipase-like"/>
</dbReference>
<accession>A0A8A1L9W0</accession>
<organism evidence="4 5">
    <name type="scientific">Ajellomyces capsulatus (strain H88)</name>
    <name type="common">Darling's disease fungus</name>
    <name type="synonym">Histoplasma capsulatum</name>
    <dbReference type="NCBI Taxonomy" id="544711"/>
    <lineage>
        <taxon>Eukaryota</taxon>
        <taxon>Fungi</taxon>
        <taxon>Dikarya</taxon>
        <taxon>Ascomycota</taxon>
        <taxon>Pezizomycotina</taxon>
        <taxon>Eurotiomycetes</taxon>
        <taxon>Eurotiomycetidae</taxon>
        <taxon>Onygenales</taxon>
        <taxon>Ajellomycetaceae</taxon>
        <taxon>Histoplasma</taxon>
    </lineage>
</organism>
<feature type="compositionally biased region" description="Polar residues" evidence="2">
    <location>
        <begin position="432"/>
        <end position="463"/>
    </location>
</feature>
<feature type="region of interest" description="Disordered" evidence="2">
    <location>
        <begin position="583"/>
        <end position="621"/>
    </location>
</feature>
<evidence type="ECO:0000313" key="5">
    <source>
        <dbReference type="Proteomes" id="UP000663419"/>
    </source>
</evidence>
<dbReference type="Pfam" id="PF05057">
    <property type="entry name" value="DUF676"/>
    <property type="match status" value="1"/>
</dbReference>